<keyword evidence="5" id="KW-1185">Reference proteome</keyword>
<feature type="coiled-coil region" evidence="2">
    <location>
        <begin position="49"/>
        <end position="104"/>
    </location>
</feature>
<dbReference type="Pfam" id="PF25540">
    <property type="entry name" value="DUF7923"/>
    <property type="match status" value="1"/>
</dbReference>
<evidence type="ECO:0000313" key="4">
    <source>
        <dbReference type="EMBL" id="KZL77892.1"/>
    </source>
</evidence>
<evidence type="ECO:0000256" key="1">
    <source>
        <dbReference type="PROSITE-ProRule" id="PRU00723"/>
    </source>
</evidence>
<sequence length="458" mass="51517">LTSEFCQLMPPDRKLHSSKMTHTAEPQSPSLEDRWRLCKTQDDQKASLISDLFTHIRELTEKLSEFELELKERKLLVKSMWNAVDNHKEQIDQLQAEKDKHSFALVLVDGDCMPFLDDFIEQGLEGGKKAASFLMQAVSSELKSLDSSLPHHLKTVVRVFANLKGLAKTYTEIGTIPDPSILYEFARGFNMAHAMCDFVDAGNGKECADEKMKGNFECGVADVHCRHVLFGASADSGYARLLGSHVETDEIRKKIVLIEGPPFAIELAEIRDRFRVASLDRVFRRQKLVNFKRKVSDYITPPPTPLTDYASAAARPVLSSPGRSSSRHYGPVSSMTIPLRDVNRNKAGQRVDPPLSYAQQDFIVMKNRKMCNSFHLTGRCPYREAWGKCSHEHGQSPSLKELQALRAVARQSYCHSGLACSDPSCVFGHQCPREDCNGASCRHKFPLELHNIDKKIVL</sequence>
<keyword evidence="1" id="KW-0863">Zinc-finger</keyword>
<dbReference type="InterPro" id="IPR000571">
    <property type="entry name" value="Znf_CCCH"/>
</dbReference>
<dbReference type="InterPro" id="IPR057683">
    <property type="entry name" value="DUF7923"/>
</dbReference>
<dbReference type="STRING" id="708197.A0A166YP47"/>
<keyword evidence="2" id="KW-0175">Coiled coil</keyword>
<dbReference type="Pfam" id="PF25543">
    <property type="entry name" value="zf-CCCH_tandem"/>
    <property type="match status" value="1"/>
</dbReference>
<name>A0A166YP47_9PEZI</name>
<keyword evidence="1" id="KW-0479">Metal-binding</keyword>
<dbReference type="Proteomes" id="UP000076552">
    <property type="component" value="Unassembled WGS sequence"/>
</dbReference>
<feature type="non-terminal residue" evidence="4">
    <location>
        <position position="1"/>
    </location>
</feature>
<protein>
    <submittedName>
        <fullName evidence="4">CCCH zinc finger DNA binding protein</fullName>
    </submittedName>
</protein>
<dbReference type="EMBL" id="LFIV01000005">
    <property type="protein sequence ID" value="KZL77892.1"/>
    <property type="molecule type" value="Genomic_DNA"/>
</dbReference>
<dbReference type="PROSITE" id="PS50103">
    <property type="entry name" value="ZF_C3H1"/>
    <property type="match status" value="1"/>
</dbReference>
<feature type="zinc finger region" description="C3H1-type" evidence="1">
    <location>
        <begin position="365"/>
        <end position="396"/>
    </location>
</feature>
<comment type="caution">
    <text evidence="4">The sequence shown here is derived from an EMBL/GenBank/DDBJ whole genome shotgun (WGS) entry which is preliminary data.</text>
</comment>
<evidence type="ECO:0000259" key="3">
    <source>
        <dbReference type="PROSITE" id="PS50103"/>
    </source>
</evidence>
<dbReference type="PANTHER" id="PTHR37543:SF1">
    <property type="entry name" value="CCCH ZINC FINGER DNA BINDING PROTEIN (AFU_ORTHOLOGUE AFUA_5G12760)"/>
    <property type="match status" value="1"/>
</dbReference>
<organism evidence="4 5">
    <name type="scientific">Colletotrichum tofieldiae</name>
    <dbReference type="NCBI Taxonomy" id="708197"/>
    <lineage>
        <taxon>Eukaryota</taxon>
        <taxon>Fungi</taxon>
        <taxon>Dikarya</taxon>
        <taxon>Ascomycota</taxon>
        <taxon>Pezizomycotina</taxon>
        <taxon>Sordariomycetes</taxon>
        <taxon>Hypocreomycetidae</taxon>
        <taxon>Glomerellales</taxon>
        <taxon>Glomerellaceae</taxon>
        <taxon>Colletotrichum</taxon>
        <taxon>Colletotrichum spaethianum species complex</taxon>
    </lineage>
</organism>
<evidence type="ECO:0000313" key="5">
    <source>
        <dbReference type="Proteomes" id="UP000076552"/>
    </source>
</evidence>
<dbReference type="InterPro" id="IPR057654">
    <property type="entry name" value="Znf-CCCH_tandem"/>
</dbReference>
<dbReference type="GO" id="GO:0008270">
    <property type="term" value="F:zinc ion binding"/>
    <property type="evidence" value="ECO:0007669"/>
    <property type="project" value="UniProtKB-KW"/>
</dbReference>
<evidence type="ECO:0000256" key="2">
    <source>
        <dbReference type="SAM" id="Coils"/>
    </source>
</evidence>
<dbReference type="PANTHER" id="PTHR37543">
    <property type="entry name" value="CCCH ZINC FINGER DNA BINDING PROTEIN (AFU_ORTHOLOGUE AFUA_5G12760)"/>
    <property type="match status" value="1"/>
</dbReference>
<dbReference type="AlphaFoldDB" id="A0A166YP47"/>
<feature type="domain" description="C3H1-type" evidence="3">
    <location>
        <begin position="365"/>
        <end position="396"/>
    </location>
</feature>
<proteinExistence type="predicted"/>
<keyword evidence="1" id="KW-0862">Zinc</keyword>
<gene>
    <name evidence="4" type="ORF">CT0861_02698</name>
</gene>
<reference evidence="4 5" key="1">
    <citation type="submission" date="2015-06" db="EMBL/GenBank/DDBJ databases">
        <title>Survival trade-offs in plant roots during colonization by closely related pathogenic and mutualistic fungi.</title>
        <authorList>
            <person name="Hacquard S."/>
            <person name="Kracher B."/>
            <person name="Hiruma K."/>
            <person name="Weinman A."/>
            <person name="Muench P."/>
            <person name="Garrido Oter R."/>
            <person name="Ver Loren van Themaat E."/>
            <person name="Dallerey J.-F."/>
            <person name="Damm U."/>
            <person name="Henrissat B."/>
            <person name="Lespinet O."/>
            <person name="Thon M."/>
            <person name="Kemen E."/>
            <person name="McHardy A.C."/>
            <person name="Schulze-Lefert P."/>
            <person name="O'Connell R.J."/>
        </authorList>
    </citation>
    <scope>NUCLEOTIDE SEQUENCE [LARGE SCALE GENOMIC DNA]</scope>
    <source>
        <strain evidence="4 5">0861</strain>
    </source>
</reference>
<accession>A0A166YP47</accession>